<proteinExistence type="predicted"/>
<organism evidence="1 2">
    <name type="scientific">Panagrolaimus sp. ES5</name>
    <dbReference type="NCBI Taxonomy" id="591445"/>
    <lineage>
        <taxon>Eukaryota</taxon>
        <taxon>Metazoa</taxon>
        <taxon>Ecdysozoa</taxon>
        <taxon>Nematoda</taxon>
        <taxon>Chromadorea</taxon>
        <taxon>Rhabditida</taxon>
        <taxon>Tylenchina</taxon>
        <taxon>Panagrolaimomorpha</taxon>
        <taxon>Panagrolaimoidea</taxon>
        <taxon>Panagrolaimidae</taxon>
        <taxon>Panagrolaimus</taxon>
    </lineage>
</organism>
<accession>A0AC34FDK3</accession>
<evidence type="ECO:0000313" key="1">
    <source>
        <dbReference type="Proteomes" id="UP000887579"/>
    </source>
</evidence>
<reference evidence="2" key="1">
    <citation type="submission" date="2022-11" db="UniProtKB">
        <authorList>
            <consortium name="WormBaseParasite"/>
        </authorList>
    </citation>
    <scope>IDENTIFICATION</scope>
</reference>
<protein>
    <submittedName>
        <fullName evidence="2">Uncharacterized protein</fullName>
    </submittedName>
</protein>
<dbReference type="WBParaSite" id="ES5_v2.g15210.t1">
    <property type="protein sequence ID" value="ES5_v2.g15210.t1"/>
    <property type="gene ID" value="ES5_v2.g15210"/>
</dbReference>
<sequence length="402" mass="44786">MADSKKEKTKKKENDEKKLDQLKEFINVLCPLKSGDSTCAWRQNHEATAVLSLVREILIKSGRTAEHDKLAYICGLAAFGCSIASLSNPLGGIFFKENANKELIQAKFHHDSNTYVLGEEEIASLTTAYDVAGQNEYGWRSLLKQIAQANSSSIVAESFTFAATYFGYFNYLISNEISAEKAQEQKGNFNTILGFGFGGLCYGCFSVAIVNENIEEAHRIKVEGENYDDNVLKNAPFLLNSVELLSIKDADTPLREIALEMAKNQYLLLKFLVLKDEESFKACHEGYNLLSHIDLHQKVHTYLNGENVVVPVDVLKKALVNLWKFFETNPEKALKTVRSATRTPPSEPSSRTDSSKKVRNNGDKNALEPPPKKPKRRETVAKSAEGGAVNKKVTRKSPKTPE</sequence>
<dbReference type="Proteomes" id="UP000887579">
    <property type="component" value="Unplaced"/>
</dbReference>
<name>A0AC34FDK3_9BILA</name>
<evidence type="ECO:0000313" key="2">
    <source>
        <dbReference type="WBParaSite" id="ES5_v2.g15210.t1"/>
    </source>
</evidence>